<gene>
    <name evidence="7" type="ORF">MELLADRAFT_56469</name>
</gene>
<evidence type="ECO:0000256" key="5">
    <source>
        <dbReference type="ARBA" id="ARBA00023136"/>
    </source>
</evidence>
<evidence type="ECO:0000256" key="6">
    <source>
        <dbReference type="RuleBase" id="RU363053"/>
    </source>
</evidence>
<dbReference type="InterPro" id="IPR007248">
    <property type="entry name" value="Mpv17_PMP22"/>
</dbReference>
<dbReference type="GO" id="GO:0006067">
    <property type="term" value="P:ethanol metabolic process"/>
    <property type="evidence" value="ECO:0007669"/>
    <property type="project" value="EnsemblFungi"/>
</dbReference>
<evidence type="ECO:0000313" key="7">
    <source>
        <dbReference type="EMBL" id="EGG05235.1"/>
    </source>
</evidence>
<protein>
    <submittedName>
        <fullName evidence="7">Integral membrane protein</fullName>
    </submittedName>
</protein>
<dbReference type="eggNOG" id="KOG1944">
    <property type="taxonomic scope" value="Eukaryota"/>
</dbReference>
<dbReference type="AlphaFoldDB" id="F4RQZ6"/>
<keyword evidence="8" id="KW-1185">Reference proteome</keyword>
<comment type="similarity">
    <text evidence="2 6">Belongs to the peroxisomal membrane protein PXMP2/4 family.</text>
</comment>
<evidence type="ECO:0000256" key="2">
    <source>
        <dbReference type="ARBA" id="ARBA00006824"/>
    </source>
</evidence>
<sequence>MMWSILRAYNSALLHRPLSTQILTSLALFGGGDIIAQQLLEKKKGNHEWARTLRLASYGGFVFAPLATRWLKTLEFINFKNVMATRALKIGLDQFVAAPTMLAVFFTSMNFLEGNDLEQAEERLREKWGPTLYQSWMIFVPFQTINFTLAPPHLRLLLLNGASLFWNGYLSYTNAAHVPVSGKIVENAEKVLEETRHKLS</sequence>
<accession>F4RQZ6</accession>
<dbReference type="InParanoid" id="F4RQZ6"/>
<dbReference type="KEGG" id="mlr:MELLADRAFT_56469"/>
<comment type="subcellular location">
    <subcellularLocation>
        <location evidence="1">Membrane</location>
        <topology evidence="1">Multi-pass membrane protein</topology>
    </subcellularLocation>
</comment>
<dbReference type="Pfam" id="PF04117">
    <property type="entry name" value="Mpv17_PMP22"/>
    <property type="match status" value="1"/>
</dbReference>
<dbReference type="Proteomes" id="UP000001072">
    <property type="component" value="Unassembled WGS sequence"/>
</dbReference>
<dbReference type="FunCoup" id="F4RQZ6">
    <property type="interactions" value="309"/>
</dbReference>
<proteinExistence type="inferred from homology"/>
<name>F4RQZ6_MELLP</name>
<keyword evidence="4" id="KW-1133">Transmembrane helix</keyword>
<dbReference type="GeneID" id="18929043"/>
<evidence type="ECO:0000256" key="1">
    <source>
        <dbReference type="ARBA" id="ARBA00004141"/>
    </source>
</evidence>
<dbReference type="OrthoDB" id="430207at2759"/>
<dbReference type="PANTHER" id="PTHR11266">
    <property type="entry name" value="PEROXISOMAL MEMBRANE PROTEIN 2, PXMP2 MPV17"/>
    <property type="match status" value="1"/>
</dbReference>
<dbReference type="STRING" id="747676.F4RQZ6"/>
<organism evidence="8">
    <name type="scientific">Melampsora larici-populina (strain 98AG31 / pathotype 3-4-7)</name>
    <name type="common">Poplar leaf rust fungus</name>
    <dbReference type="NCBI Taxonomy" id="747676"/>
    <lineage>
        <taxon>Eukaryota</taxon>
        <taxon>Fungi</taxon>
        <taxon>Dikarya</taxon>
        <taxon>Basidiomycota</taxon>
        <taxon>Pucciniomycotina</taxon>
        <taxon>Pucciniomycetes</taxon>
        <taxon>Pucciniales</taxon>
        <taxon>Melampsoraceae</taxon>
        <taxon>Melampsora</taxon>
    </lineage>
</organism>
<keyword evidence="3" id="KW-0812">Transmembrane</keyword>
<keyword evidence="5" id="KW-0472">Membrane</keyword>
<dbReference type="GO" id="GO:0005743">
    <property type="term" value="C:mitochondrial inner membrane"/>
    <property type="evidence" value="ECO:0007669"/>
    <property type="project" value="EnsemblFungi"/>
</dbReference>
<evidence type="ECO:0000313" key="8">
    <source>
        <dbReference type="Proteomes" id="UP000001072"/>
    </source>
</evidence>
<dbReference type="RefSeq" id="XP_007411600.1">
    <property type="nucleotide sequence ID" value="XM_007411538.1"/>
</dbReference>
<dbReference type="PANTHER" id="PTHR11266:SF17">
    <property type="entry name" value="PROTEIN MPV17"/>
    <property type="match status" value="1"/>
</dbReference>
<dbReference type="VEuPathDB" id="FungiDB:MELLADRAFT_56469"/>
<dbReference type="HOGENOM" id="CLU_049109_4_2_1"/>
<dbReference type="EMBL" id="GL883114">
    <property type="protein sequence ID" value="EGG05235.1"/>
    <property type="molecule type" value="Genomic_DNA"/>
</dbReference>
<evidence type="ECO:0000256" key="3">
    <source>
        <dbReference type="ARBA" id="ARBA00022692"/>
    </source>
</evidence>
<evidence type="ECO:0000256" key="4">
    <source>
        <dbReference type="ARBA" id="ARBA00022989"/>
    </source>
</evidence>
<reference evidence="8" key="1">
    <citation type="journal article" date="2011" name="Proc. Natl. Acad. Sci. U.S.A.">
        <title>Obligate biotrophy features unraveled by the genomic analysis of rust fungi.</title>
        <authorList>
            <person name="Duplessis S."/>
            <person name="Cuomo C.A."/>
            <person name="Lin Y.-C."/>
            <person name="Aerts A."/>
            <person name="Tisserant E."/>
            <person name="Veneault-Fourrey C."/>
            <person name="Joly D.L."/>
            <person name="Hacquard S."/>
            <person name="Amselem J."/>
            <person name="Cantarel B.L."/>
            <person name="Chiu R."/>
            <person name="Coutinho P.M."/>
            <person name="Feau N."/>
            <person name="Field M."/>
            <person name="Frey P."/>
            <person name="Gelhaye E."/>
            <person name="Goldberg J."/>
            <person name="Grabherr M.G."/>
            <person name="Kodira C.D."/>
            <person name="Kohler A."/>
            <person name="Kuees U."/>
            <person name="Lindquist E.A."/>
            <person name="Lucas S.M."/>
            <person name="Mago R."/>
            <person name="Mauceli E."/>
            <person name="Morin E."/>
            <person name="Murat C."/>
            <person name="Pangilinan J.L."/>
            <person name="Park R."/>
            <person name="Pearson M."/>
            <person name="Quesneville H."/>
            <person name="Rouhier N."/>
            <person name="Sakthikumar S."/>
            <person name="Salamov A.A."/>
            <person name="Schmutz J."/>
            <person name="Selles B."/>
            <person name="Shapiro H."/>
            <person name="Tanguay P."/>
            <person name="Tuskan G.A."/>
            <person name="Henrissat B."/>
            <person name="Van de Peer Y."/>
            <person name="Rouze P."/>
            <person name="Ellis J.G."/>
            <person name="Dodds P.N."/>
            <person name="Schein J.E."/>
            <person name="Zhong S."/>
            <person name="Hamelin R.C."/>
            <person name="Grigoriev I.V."/>
            <person name="Szabo L.J."/>
            <person name="Martin F."/>
        </authorList>
    </citation>
    <scope>NUCLEOTIDE SEQUENCE [LARGE SCALE GENOMIC DNA]</scope>
    <source>
        <strain evidence="8">98AG31 / pathotype 3-4-7</strain>
    </source>
</reference>